<evidence type="ECO:0000313" key="4">
    <source>
        <dbReference type="Proteomes" id="UP001235547"/>
    </source>
</evidence>
<dbReference type="RefSeq" id="WP_280731414.1">
    <property type="nucleotide sequence ID" value="NZ_CP120367.1"/>
</dbReference>
<sequence>MDRAELLLDCHNQHGEGVLWNPNDGRVWWTDIHGWHLWWYEPESARSGSVAMPDRACCFAPRRSGGFIIAFAKQIAFFDPESGAVSSIHRFEPDNPDTRLNDGRTDRQGRFIAGGMNEGSSEPVSTVVRVDLDGSVSTIISGVGCANSTCFSPDGRTMYFADSFAGTIWAYDYDPRTGIPSNRRVLKDFQGEAGIPDGSCVDAEGAVWNAVWEGQRIVRILPDGRADRTIEVPVWKPTCCAFGGAELDTLYITTSRLAMTPEQLAAEPTAGALFAFRPGVRGVADQPFAG</sequence>
<reference evidence="3 4" key="1">
    <citation type="submission" date="2023-03" db="EMBL/GenBank/DDBJ databases">
        <authorList>
            <person name="Kaur S."/>
            <person name="Espinosa-Saiz D."/>
            <person name="Velazquez E."/>
            <person name="Menendez E."/>
            <person name="diCenzo G.C."/>
        </authorList>
    </citation>
    <scope>NUCLEOTIDE SEQUENCE [LARGE SCALE GENOMIC DNA]</scope>
    <source>
        <strain evidence="3 4">LMG 27395</strain>
    </source>
</reference>
<name>A0ABY8CTP2_9HYPH</name>
<keyword evidence="4" id="KW-1185">Reference proteome</keyword>
<dbReference type="PRINTS" id="PR01790">
    <property type="entry name" value="SMP30FAMILY"/>
</dbReference>
<evidence type="ECO:0000256" key="1">
    <source>
        <dbReference type="ARBA" id="ARBA00008853"/>
    </source>
</evidence>
<dbReference type="Proteomes" id="UP001235547">
    <property type="component" value="Chromosome 2"/>
</dbReference>
<organism evidence="3 4">
    <name type="scientific">Sinorhizobium numidicum</name>
    <dbReference type="NCBI Taxonomy" id="680248"/>
    <lineage>
        <taxon>Bacteria</taxon>
        <taxon>Pseudomonadati</taxon>
        <taxon>Pseudomonadota</taxon>
        <taxon>Alphaproteobacteria</taxon>
        <taxon>Hyphomicrobiales</taxon>
        <taxon>Rhizobiaceae</taxon>
        <taxon>Sinorhizobium/Ensifer group</taxon>
        <taxon>Sinorhizobium</taxon>
    </lineage>
</organism>
<feature type="domain" description="SMP-30/Gluconolactonase/LRE-like region" evidence="2">
    <location>
        <begin position="15"/>
        <end position="255"/>
    </location>
</feature>
<dbReference type="PANTHER" id="PTHR10907">
    <property type="entry name" value="REGUCALCIN"/>
    <property type="match status" value="1"/>
</dbReference>
<evidence type="ECO:0000259" key="2">
    <source>
        <dbReference type="Pfam" id="PF08450"/>
    </source>
</evidence>
<dbReference type="InterPro" id="IPR011042">
    <property type="entry name" value="6-blade_b-propeller_TolB-like"/>
</dbReference>
<dbReference type="Pfam" id="PF08450">
    <property type="entry name" value="SGL"/>
    <property type="match status" value="1"/>
</dbReference>
<dbReference type="EMBL" id="CP120370">
    <property type="protein sequence ID" value="WEX80695.1"/>
    <property type="molecule type" value="Genomic_DNA"/>
</dbReference>
<dbReference type="InterPro" id="IPR013658">
    <property type="entry name" value="SGL"/>
</dbReference>
<proteinExistence type="inferred from homology"/>
<dbReference type="InterPro" id="IPR005511">
    <property type="entry name" value="SMP-30"/>
</dbReference>
<evidence type="ECO:0000313" key="3">
    <source>
        <dbReference type="EMBL" id="WEX80695.1"/>
    </source>
</evidence>
<protein>
    <submittedName>
        <fullName evidence="3">SMP-30/gluconolactonase/LRE family protein</fullName>
    </submittedName>
</protein>
<dbReference type="Gene3D" id="2.120.10.30">
    <property type="entry name" value="TolB, C-terminal domain"/>
    <property type="match status" value="1"/>
</dbReference>
<dbReference type="PANTHER" id="PTHR10907:SF47">
    <property type="entry name" value="REGUCALCIN"/>
    <property type="match status" value="1"/>
</dbReference>
<comment type="similarity">
    <text evidence="1">Belongs to the SMP-30/CGR1 family.</text>
</comment>
<dbReference type="SUPFAM" id="SSF63829">
    <property type="entry name" value="Calcium-dependent phosphotriesterase"/>
    <property type="match status" value="1"/>
</dbReference>
<gene>
    <name evidence="3" type="ORF">PYH38_002174</name>
</gene>
<accession>A0ABY8CTP2</accession>